<gene>
    <name evidence="1" type="ORF">FC093_19185</name>
</gene>
<evidence type="ECO:0008006" key="3">
    <source>
        <dbReference type="Google" id="ProtNLM"/>
    </source>
</evidence>
<dbReference type="EMBL" id="SZQL01000019">
    <property type="protein sequence ID" value="TKK65663.1"/>
    <property type="molecule type" value="Genomic_DNA"/>
</dbReference>
<protein>
    <recommendedName>
        <fullName evidence="3">Phosphoribosylpyrophosphate synthetase</fullName>
    </recommendedName>
</protein>
<organism evidence="1 2">
    <name type="scientific">Ilyomonas limi</name>
    <dbReference type="NCBI Taxonomy" id="2575867"/>
    <lineage>
        <taxon>Bacteria</taxon>
        <taxon>Pseudomonadati</taxon>
        <taxon>Bacteroidota</taxon>
        <taxon>Chitinophagia</taxon>
        <taxon>Chitinophagales</taxon>
        <taxon>Chitinophagaceae</taxon>
        <taxon>Ilyomonas</taxon>
    </lineage>
</organism>
<sequence>MYKPNEMTSVTAVLEKLRQKKMDNEFRWTEQGFTADKGKVYQPEELKIIKVFRFEGDSDPGDESIIYLLEANDGLTGYSMDAYGVYTTQDNEVEYNNFIRKIPVEDREEQLIFEV</sequence>
<evidence type="ECO:0000313" key="1">
    <source>
        <dbReference type="EMBL" id="TKK65663.1"/>
    </source>
</evidence>
<dbReference type="AlphaFoldDB" id="A0A4V5UTN6"/>
<evidence type="ECO:0000313" key="2">
    <source>
        <dbReference type="Proteomes" id="UP000305848"/>
    </source>
</evidence>
<dbReference type="RefSeq" id="WP_137263432.1">
    <property type="nucleotide sequence ID" value="NZ_SZQL01000019.1"/>
</dbReference>
<comment type="caution">
    <text evidence="1">The sequence shown here is derived from an EMBL/GenBank/DDBJ whole genome shotgun (WGS) entry which is preliminary data.</text>
</comment>
<name>A0A4V5UTN6_9BACT</name>
<reference evidence="1 2" key="1">
    <citation type="submission" date="2019-05" db="EMBL/GenBank/DDBJ databases">
        <title>Panacibacter sp. strain 17mud1-8 Genome sequencing and assembly.</title>
        <authorList>
            <person name="Chhetri G."/>
        </authorList>
    </citation>
    <scope>NUCLEOTIDE SEQUENCE [LARGE SCALE GENOMIC DNA]</scope>
    <source>
        <strain evidence="1 2">17mud1-8</strain>
    </source>
</reference>
<dbReference type="OrthoDB" id="8418771at2"/>
<keyword evidence="2" id="KW-1185">Reference proteome</keyword>
<dbReference type="Proteomes" id="UP000305848">
    <property type="component" value="Unassembled WGS sequence"/>
</dbReference>
<accession>A0A4V5UTN6</accession>
<proteinExistence type="predicted"/>